<protein>
    <submittedName>
        <fullName evidence="1">Uncharacterized protein</fullName>
    </submittedName>
</protein>
<dbReference type="Proteomes" id="UP000499080">
    <property type="component" value="Unassembled WGS sequence"/>
</dbReference>
<sequence>MRRLFQHGLVRWRGRHLIQHFKLQTSTPEERRLTVKDCKFTVCKANLLWNLVWHSGLEANQSPRPAVVEPICLLLLSTMEQKYSITDHSQIWKPSALLRMRQVDLISPE</sequence>
<gene>
    <name evidence="1" type="ORF">AVEN_41311_1</name>
</gene>
<evidence type="ECO:0000313" key="2">
    <source>
        <dbReference type="Proteomes" id="UP000499080"/>
    </source>
</evidence>
<name>A0A4Y2NHD3_ARAVE</name>
<organism evidence="1 2">
    <name type="scientific">Araneus ventricosus</name>
    <name type="common">Orbweaver spider</name>
    <name type="synonym">Epeira ventricosa</name>
    <dbReference type="NCBI Taxonomy" id="182803"/>
    <lineage>
        <taxon>Eukaryota</taxon>
        <taxon>Metazoa</taxon>
        <taxon>Ecdysozoa</taxon>
        <taxon>Arthropoda</taxon>
        <taxon>Chelicerata</taxon>
        <taxon>Arachnida</taxon>
        <taxon>Araneae</taxon>
        <taxon>Araneomorphae</taxon>
        <taxon>Entelegynae</taxon>
        <taxon>Araneoidea</taxon>
        <taxon>Araneidae</taxon>
        <taxon>Araneus</taxon>
    </lineage>
</organism>
<proteinExistence type="predicted"/>
<keyword evidence="2" id="KW-1185">Reference proteome</keyword>
<dbReference type="AlphaFoldDB" id="A0A4Y2NHD3"/>
<dbReference type="EMBL" id="BGPR01128117">
    <property type="protein sequence ID" value="GBN38868.1"/>
    <property type="molecule type" value="Genomic_DNA"/>
</dbReference>
<accession>A0A4Y2NHD3</accession>
<evidence type="ECO:0000313" key="1">
    <source>
        <dbReference type="EMBL" id="GBN38868.1"/>
    </source>
</evidence>
<reference evidence="1 2" key="1">
    <citation type="journal article" date="2019" name="Sci. Rep.">
        <title>Orb-weaving spider Araneus ventricosus genome elucidates the spidroin gene catalogue.</title>
        <authorList>
            <person name="Kono N."/>
            <person name="Nakamura H."/>
            <person name="Ohtoshi R."/>
            <person name="Moran D.A.P."/>
            <person name="Shinohara A."/>
            <person name="Yoshida Y."/>
            <person name="Fujiwara M."/>
            <person name="Mori M."/>
            <person name="Tomita M."/>
            <person name="Arakawa K."/>
        </authorList>
    </citation>
    <scope>NUCLEOTIDE SEQUENCE [LARGE SCALE GENOMIC DNA]</scope>
</reference>
<comment type="caution">
    <text evidence="1">The sequence shown here is derived from an EMBL/GenBank/DDBJ whole genome shotgun (WGS) entry which is preliminary data.</text>
</comment>